<evidence type="ECO:0000313" key="2">
    <source>
        <dbReference type="EMBL" id="CCO35124.1"/>
    </source>
</evidence>
<dbReference type="SUPFAM" id="SSF52266">
    <property type="entry name" value="SGNH hydrolase"/>
    <property type="match status" value="2"/>
</dbReference>
<dbReference type="GO" id="GO:0016787">
    <property type="term" value="F:hydrolase activity"/>
    <property type="evidence" value="ECO:0007669"/>
    <property type="project" value="InterPro"/>
</dbReference>
<feature type="signal peptide" evidence="1">
    <location>
        <begin position="1"/>
        <end position="19"/>
    </location>
</feature>
<dbReference type="HOGENOM" id="CLU_531854_0_0_1"/>
<organism evidence="2 3">
    <name type="scientific">Thanatephorus cucumeris (strain AG1-IB / isolate 7/3/14)</name>
    <name type="common">Lettuce bottom rot fungus</name>
    <name type="synonym">Rhizoctonia solani</name>
    <dbReference type="NCBI Taxonomy" id="1108050"/>
    <lineage>
        <taxon>Eukaryota</taxon>
        <taxon>Fungi</taxon>
        <taxon>Dikarya</taxon>
        <taxon>Basidiomycota</taxon>
        <taxon>Agaricomycotina</taxon>
        <taxon>Agaricomycetes</taxon>
        <taxon>Cantharellales</taxon>
        <taxon>Ceratobasidiaceae</taxon>
        <taxon>Rhizoctonia</taxon>
        <taxon>Rhizoctonia solani AG-1</taxon>
    </lineage>
</organism>
<dbReference type="InterPro" id="IPR037459">
    <property type="entry name" value="RhgT-like"/>
</dbReference>
<reference evidence="2 3" key="1">
    <citation type="journal article" date="2013" name="J. Biotechnol.">
        <title>Establishment and interpretation of the genome sequence of the phytopathogenic fungus Rhizoctonia solani AG1-IB isolate 7/3/14.</title>
        <authorList>
            <person name="Wibberg D.W."/>
            <person name="Jelonek L.J."/>
            <person name="Rupp O.R."/>
            <person name="Hennig M.H."/>
            <person name="Eikmeyer F.E."/>
            <person name="Goesmann A.G."/>
            <person name="Hartmann A.H."/>
            <person name="Borriss R.B."/>
            <person name="Grosch R.G."/>
            <person name="Puehler A.P."/>
            <person name="Schlueter A.S."/>
        </authorList>
    </citation>
    <scope>NUCLEOTIDE SEQUENCE [LARGE SCALE GENOMIC DNA]</scope>
    <source>
        <strain evidence="3">AG1-IB / isolate 7/3/14</strain>
    </source>
</reference>
<evidence type="ECO:0000313" key="3">
    <source>
        <dbReference type="Proteomes" id="UP000012065"/>
    </source>
</evidence>
<dbReference type="EMBL" id="CAOJ01014107">
    <property type="protein sequence ID" value="CCO35124.1"/>
    <property type="molecule type" value="Genomic_DNA"/>
</dbReference>
<accession>M5C768</accession>
<evidence type="ECO:0008006" key="4">
    <source>
        <dbReference type="Google" id="ProtNLM"/>
    </source>
</evidence>
<proteinExistence type="predicted"/>
<name>M5C768_THACB</name>
<gene>
    <name evidence="2" type="ORF">BN14_09239</name>
</gene>
<keyword evidence="1" id="KW-0732">Signal</keyword>
<dbReference type="PANTHER" id="PTHR43695">
    <property type="entry name" value="PUTATIVE (AFU_ORTHOLOGUE AFUA_2G17250)-RELATED"/>
    <property type="match status" value="1"/>
</dbReference>
<evidence type="ECO:0000256" key="1">
    <source>
        <dbReference type="SAM" id="SignalP"/>
    </source>
</evidence>
<dbReference type="AlphaFoldDB" id="M5C768"/>
<feature type="chain" id="PRO_5004064063" description="SGNH hydrolase-type esterase domain-containing protein" evidence="1">
    <location>
        <begin position="20"/>
        <end position="450"/>
    </location>
</feature>
<dbReference type="PANTHER" id="PTHR43695:SF2">
    <property type="entry name" value="PUTATIVE (AFU_ORTHOLOGUE AFUA_2G17250)-RELATED"/>
    <property type="match status" value="1"/>
</dbReference>
<protein>
    <recommendedName>
        <fullName evidence="4">SGNH hydrolase-type esterase domain-containing protein</fullName>
    </recommendedName>
</protein>
<sequence length="450" mass="47928">MRAFGSFASLLVAASVASAAPGVLLIGDSTVTDGAGWGKGFVRGSFIFRECRINHSIIVRRYQGSCKCTNLAVSGTTTTSWPGHSTEYQGMLTGCKTANTFALVQFGHNDQKVMTTAQFATNLEKLTNTIKNAGCSPILVTSLARRVFSSSHTTTDILGPYSEQTIAVANKLKLPVLPLLADSLAYIQKLGKADSLKFNLDYATTNKDTTHLNAILKGINGQSVEISVRRYLSTMFQGAWVGLFAAAALVGAVPSPKVAPSILTIGDSTVTSDAGWGAGFCEDTKGLANCINLSVSGKPGQQKVMNTSYFAQNLESLTLKIQNAGCKPILVTSLARRVFSSEHVTSDILGPYANETINVAAKLKLPLLPLLNDSLTYITKLGKTQSMLFNWDSSSTNKDTTHLNSLGWKYFGRIVADEVHALVPALSEYIVADTALSAAIANGTILPQDL</sequence>
<dbReference type="Gene3D" id="3.40.50.1110">
    <property type="entry name" value="SGNH hydrolase"/>
    <property type="match status" value="2"/>
</dbReference>
<dbReference type="Proteomes" id="UP000012065">
    <property type="component" value="Unassembled WGS sequence"/>
</dbReference>
<comment type="caution">
    <text evidence="2">The sequence shown here is derived from an EMBL/GenBank/DDBJ whole genome shotgun (WGS) entry which is preliminary data.</text>
</comment>
<dbReference type="InterPro" id="IPR036514">
    <property type="entry name" value="SGNH_hydro_sf"/>
</dbReference>